<organism evidence="2 3">
    <name type="scientific">Camelina sativa</name>
    <name type="common">False flax</name>
    <name type="synonym">Myagrum sativum</name>
    <dbReference type="NCBI Taxonomy" id="90675"/>
    <lineage>
        <taxon>Eukaryota</taxon>
        <taxon>Viridiplantae</taxon>
        <taxon>Streptophyta</taxon>
        <taxon>Embryophyta</taxon>
        <taxon>Tracheophyta</taxon>
        <taxon>Spermatophyta</taxon>
        <taxon>Magnoliopsida</taxon>
        <taxon>eudicotyledons</taxon>
        <taxon>Gunneridae</taxon>
        <taxon>Pentapetalae</taxon>
        <taxon>rosids</taxon>
        <taxon>malvids</taxon>
        <taxon>Brassicales</taxon>
        <taxon>Brassicaceae</taxon>
        <taxon>Camelineae</taxon>
        <taxon>Camelina</taxon>
    </lineage>
</organism>
<dbReference type="InterPro" id="IPR001810">
    <property type="entry name" value="F-box_dom"/>
</dbReference>
<protein>
    <submittedName>
        <fullName evidence="3">F-box protein At4g10190</fullName>
    </submittedName>
</protein>
<reference evidence="3" key="2">
    <citation type="submission" date="2025-08" db="UniProtKB">
        <authorList>
            <consortium name="RefSeq"/>
        </authorList>
    </citation>
    <scope>IDENTIFICATION</scope>
    <source>
        <tissue evidence="3">Leaf</tissue>
    </source>
</reference>
<dbReference type="InterPro" id="IPR006527">
    <property type="entry name" value="F-box-assoc_dom_typ1"/>
</dbReference>
<dbReference type="RefSeq" id="XP_010518624.1">
    <property type="nucleotide sequence ID" value="XM_010520322.1"/>
</dbReference>
<dbReference type="PROSITE" id="PS50181">
    <property type="entry name" value="FBOX"/>
    <property type="match status" value="1"/>
</dbReference>
<evidence type="ECO:0000259" key="1">
    <source>
        <dbReference type="PROSITE" id="PS50181"/>
    </source>
</evidence>
<dbReference type="InterPro" id="IPR036047">
    <property type="entry name" value="F-box-like_dom_sf"/>
</dbReference>
<keyword evidence="2" id="KW-1185">Reference proteome</keyword>
<dbReference type="GeneID" id="104793900"/>
<gene>
    <name evidence="3" type="primary">LOC104793900</name>
</gene>
<dbReference type="PANTHER" id="PTHR31672:SF13">
    <property type="entry name" value="F-BOX PROTEIN CPR30-LIKE"/>
    <property type="match status" value="1"/>
</dbReference>
<dbReference type="SUPFAM" id="SSF81383">
    <property type="entry name" value="F-box domain"/>
    <property type="match status" value="1"/>
</dbReference>
<accession>A0ABM0ZPD0</accession>
<dbReference type="Pfam" id="PF00646">
    <property type="entry name" value="F-box"/>
    <property type="match status" value="1"/>
</dbReference>
<dbReference type="InterPro" id="IPR017451">
    <property type="entry name" value="F-box-assoc_interact_dom"/>
</dbReference>
<evidence type="ECO:0000313" key="3">
    <source>
        <dbReference type="RefSeq" id="XP_010518624.1"/>
    </source>
</evidence>
<dbReference type="Pfam" id="PF07734">
    <property type="entry name" value="FBA_1"/>
    <property type="match status" value="1"/>
</dbReference>
<dbReference type="PANTHER" id="PTHR31672">
    <property type="entry name" value="BNACNNG10540D PROTEIN"/>
    <property type="match status" value="1"/>
</dbReference>
<proteinExistence type="predicted"/>
<feature type="domain" description="F-box" evidence="1">
    <location>
        <begin position="14"/>
        <end position="60"/>
    </location>
</feature>
<name>A0ABM0ZPD0_CAMSA</name>
<sequence length="389" mass="44363">MMKTKNIVDAAHNASSIVDLPEDLLVKTLYRFPEACLARLRCTSKGWNVLIKKDKRLAKSQIIILIGFRVYLASIDLNGVHSDNNVVRLTSQLSLKDPLSTSPKEVDISEVFHCDGLLLCTTKDDRLVLWNPCSRETRWMNNPVGHSFKKSNYYALGKSSSSNKYKILRIRQYGNGILEKCLVEYEIYDFTSDSWRIVGETSDWSIHWLNHRGISVNRNTYWLASSHIRGSRHIPDSQKDILLSFDFSTERFQSASLPVDDFSYVPMALSVTRQEQRLCLLAMRDVRGLYDTHVWMATKIESSGAMSWSKFLTVKQSFYSQFLILCSGMNFLADRENNMLLCPCKQQNSNSFLHIVGKDKHMGVDHHDAGSKCLLVCYVPTLAQIPQGS</sequence>
<reference evidence="2" key="1">
    <citation type="journal article" date="2014" name="Nat. Commun.">
        <title>The emerging biofuel crop Camelina sativa retains a highly undifferentiated hexaploid genome structure.</title>
        <authorList>
            <person name="Kagale S."/>
            <person name="Koh C."/>
            <person name="Nixon J."/>
            <person name="Bollina V."/>
            <person name="Clarke W.E."/>
            <person name="Tuteja R."/>
            <person name="Spillane C."/>
            <person name="Robinson S.J."/>
            <person name="Links M.G."/>
            <person name="Clarke C."/>
            <person name="Higgins E.E."/>
            <person name="Huebert T."/>
            <person name="Sharpe A.G."/>
            <person name="Parkin I.A."/>
        </authorList>
    </citation>
    <scope>NUCLEOTIDE SEQUENCE [LARGE SCALE GENOMIC DNA]</scope>
    <source>
        <strain evidence="2">cv. DH55</strain>
    </source>
</reference>
<dbReference type="InterPro" id="IPR050796">
    <property type="entry name" value="SCF_F-box_component"/>
</dbReference>
<dbReference type="NCBIfam" id="TIGR01640">
    <property type="entry name" value="F_box_assoc_1"/>
    <property type="match status" value="1"/>
</dbReference>
<evidence type="ECO:0000313" key="2">
    <source>
        <dbReference type="Proteomes" id="UP000694864"/>
    </source>
</evidence>
<dbReference type="Proteomes" id="UP000694864">
    <property type="component" value="Chromosome 6"/>
</dbReference>